<feature type="chain" id="PRO_5046058159" evidence="3">
    <location>
        <begin position="28"/>
        <end position="1140"/>
    </location>
</feature>
<dbReference type="InterPro" id="IPR033832">
    <property type="entry name" value="PEDF_serpin_dom"/>
</dbReference>
<dbReference type="PROSITE" id="PS00284">
    <property type="entry name" value="SERPIN"/>
    <property type="match status" value="2"/>
</dbReference>
<evidence type="ECO:0000256" key="1">
    <source>
        <dbReference type="RuleBase" id="RU000411"/>
    </source>
</evidence>
<gene>
    <name evidence="6" type="primary">LOC117669762</name>
</gene>
<dbReference type="Gene3D" id="3.30.497.10">
    <property type="entry name" value="Antithrombin, subunit I, domain 2"/>
    <property type="match status" value="2"/>
</dbReference>
<dbReference type="InterPro" id="IPR000215">
    <property type="entry name" value="Serpin_fam"/>
</dbReference>
<dbReference type="CDD" id="cd02052">
    <property type="entry name" value="serpinF1_PEDF"/>
    <property type="match status" value="1"/>
</dbReference>
<dbReference type="PROSITE" id="PS51257">
    <property type="entry name" value="PROKAR_LIPOPROTEIN"/>
    <property type="match status" value="1"/>
</dbReference>
<dbReference type="InterPro" id="IPR023795">
    <property type="entry name" value="Serpin_CS"/>
</dbReference>
<keyword evidence="5" id="KW-1185">Reference proteome</keyword>
<feature type="domain" description="Serpin" evidence="4">
    <location>
        <begin position="137"/>
        <end position="481"/>
    </location>
</feature>
<dbReference type="InterPro" id="IPR042185">
    <property type="entry name" value="Serpin_sf_2"/>
</dbReference>
<dbReference type="RefSeq" id="XP_060550406.1">
    <property type="nucleotide sequence ID" value="XM_060694423.1"/>
</dbReference>
<feature type="compositionally biased region" description="Polar residues" evidence="2">
    <location>
        <begin position="740"/>
        <end position="750"/>
    </location>
</feature>
<dbReference type="InterPro" id="IPR036186">
    <property type="entry name" value="Serpin_sf"/>
</dbReference>
<feature type="region of interest" description="Disordered" evidence="2">
    <location>
        <begin position="59"/>
        <end position="114"/>
    </location>
</feature>
<name>A0ABM3ZPV3_PANGU</name>
<feature type="region of interest" description="Disordered" evidence="2">
    <location>
        <begin position="692"/>
        <end position="715"/>
    </location>
</feature>
<evidence type="ECO:0000256" key="2">
    <source>
        <dbReference type="SAM" id="MobiDB-lite"/>
    </source>
</evidence>
<evidence type="ECO:0000313" key="6">
    <source>
        <dbReference type="RefSeq" id="XP_060550406.1"/>
    </source>
</evidence>
<dbReference type="Gene3D" id="2.30.39.10">
    <property type="entry name" value="Alpha-1-antitrypsin, domain 1"/>
    <property type="match status" value="2"/>
</dbReference>
<proteinExistence type="inferred from homology"/>
<dbReference type="Proteomes" id="UP001652622">
    <property type="component" value="Unplaced"/>
</dbReference>
<reference evidence="6" key="1">
    <citation type="submission" date="2025-08" db="UniProtKB">
        <authorList>
            <consortium name="RefSeq"/>
        </authorList>
    </citation>
    <scope>IDENTIFICATION</scope>
    <source>
        <tissue evidence="6">Blood</tissue>
    </source>
</reference>
<accession>A0ABM3ZPV3</accession>
<evidence type="ECO:0000259" key="4">
    <source>
        <dbReference type="SMART" id="SM00093"/>
    </source>
</evidence>
<dbReference type="InterPro" id="IPR042178">
    <property type="entry name" value="Serpin_sf_1"/>
</dbReference>
<comment type="similarity">
    <text evidence="1">Belongs to the serpin family.</text>
</comment>
<feature type="region of interest" description="Disordered" evidence="2">
    <location>
        <begin position="740"/>
        <end position="769"/>
    </location>
</feature>
<dbReference type="SUPFAM" id="SSF56574">
    <property type="entry name" value="Serpins"/>
    <property type="match status" value="2"/>
</dbReference>
<sequence length="1140" mass="124575">MNPLLRFRMVLLLWILLAACLPALCAGQDQATFVPDVGWDGGAQRNTLLVHTVEVPSEDDQLPQAGTEAQGAVQDPTKLSLPFPDEAAGQGEMVPGGSKELGGLPNSLEGEEEEGCQDWALSGSVSQIASAMRALGVDLLQEIETDDNRGNSILSPLSISLALAHLALGAANQTQRHLLEVLHMESVPCLHQALRGVTQHLHRTALSIAGRLFLEKGFPIKEKFLEASQRFYGAKPALLSGNSQADLEAINRWVEEATNGQISTMLTELPPNVVMVLLNAVYFRGFWKTKFNPLLTEPSLFHLDEESAVSVEMMKERDFPLSWFRTESLEAEVAKFPFKGNTSFVAIVPSLHLRKNFSQVLSEVLQLDLEMFPKERSTMVKMPKLHLEDHVDLSGALTRLGLGELFSAPDLRHITEGPLVVSSIQHRAALELAEAGVQAAAATSVIAFRSISAFSLDQPFIFMITEDITGIPLFLGTVRNPSPGAAREKTGQDHLNEKKVLPVDHKLHLWKPCARGMCDLAPLHPLDSDQPSRLADGGPAWKEAAAALRGTPQSCNLKPLAVPVPVISTRLPLPCAHRPAGWLENKQLVKDFEADPSPVVRRRSTRVNWKLVQIGCPRMGSRNCRLLLFPRSPGGASLEGFGFGRGYGLPFGHREEAARKPEINYAHLPTATGQESRPGLKAGLLMPSETIPTQKPSLGNVECSPPPSPAHTNKCKRSCPTMKHLMVLLGLAALAVSGQSQDVSPASSPQELDPAREAGQQEEEEDPFYKSPVNKLAAAVSNFGYALFRQQSGQTPSANVLLSPFSVATALSALSLGAGERTEDVISRALFYDMLDKANLHSTYKELLGSIGAPSKGLKSVSRLVMEKKLRMRMAFVNELEKSYGFRPRVLSGNTRADLQEINQWVQQRTGGKVVRFLGEIPAGLSILLLGAASFKGQWATRFDPKLTKPQDFHLDEDRSTRVPMMSAPRAILKYGFDSELNCKIAQLPLAGGLSIMFFLPETPTQNFTLIEESLTAEFVHDIDKQLKTVQAALSVPRLRLVAETRLGEVLQEMRLQALFSTPNLGKISAKALRLSHAHHKVALELGEDGASAVFASETEAARLNFPIVYTLDRPFLFVLYDNDTGTLLFIGKILEPQQA</sequence>
<feature type="signal peptide" evidence="3">
    <location>
        <begin position="1"/>
        <end position="27"/>
    </location>
</feature>
<evidence type="ECO:0000313" key="5">
    <source>
        <dbReference type="Proteomes" id="UP001652622"/>
    </source>
</evidence>
<dbReference type="Pfam" id="PF00079">
    <property type="entry name" value="Serpin"/>
    <property type="match status" value="2"/>
</dbReference>
<dbReference type="SMART" id="SM00093">
    <property type="entry name" value="SERPIN"/>
    <property type="match status" value="2"/>
</dbReference>
<protein>
    <submittedName>
        <fullName evidence="6">Uncharacterized protein LOC117669762</fullName>
    </submittedName>
</protein>
<organism evidence="5 6">
    <name type="scientific">Pantherophis guttatus</name>
    <name type="common">Corn snake</name>
    <name type="synonym">Elaphe guttata</name>
    <dbReference type="NCBI Taxonomy" id="94885"/>
    <lineage>
        <taxon>Eukaryota</taxon>
        <taxon>Metazoa</taxon>
        <taxon>Chordata</taxon>
        <taxon>Craniata</taxon>
        <taxon>Vertebrata</taxon>
        <taxon>Euteleostomi</taxon>
        <taxon>Lepidosauria</taxon>
        <taxon>Squamata</taxon>
        <taxon>Bifurcata</taxon>
        <taxon>Unidentata</taxon>
        <taxon>Episquamata</taxon>
        <taxon>Toxicofera</taxon>
        <taxon>Serpentes</taxon>
        <taxon>Colubroidea</taxon>
        <taxon>Colubridae</taxon>
        <taxon>Colubrinae</taxon>
        <taxon>Pantherophis</taxon>
    </lineage>
</organism>
<dbReference type="PANTHER" id="PTHR11461">
    <property type="entry name" value="SERINE PROTEASE INHIBITOR, SERPIN"/>
    <property type="match status" value="1"/>
</dbReference>
<feature type="domain" description="Serpin" evidence="4">
    <location>
        <begin position="785"/>
        <end position="1137"/>
    </location>
</feature>
<dbReference type="PANTHER" id="PTHR11461:SF20">
    <property type="entry name" value="ALPHA-2-ANTIPLASMIN"/>
    <property type="match status" value="1"/>
</dbReference>
<dbReference type="InterPro" id="IPR023796">
    <property type="entry name" value="Serpin_dom"/>
</dbReference>
<evidence type="ECO:0000256" key="3">
    <source>
        <dbReference type="SAM" id="SignalP"/>
    </source>
</evidence>
<dbReference type="GeneID" id="117669762"/>
<keyword evidence="3" id="KW-0732">Signal</keyword>